<protein>
    <submittedName>
        <fullName evidence="1">UDP-N-acetylglucosamine acyltransferase</fullName>
        <ecNumber evidence="1">2.3.1.129</ecNumber>
    </submittedName>
</protein>
<dbReference type="STRING" id="1030841.HMPREF9370_0745"/>
<dbReference type="GO" id="GO:0008780">
    <property type="term" value="F:acyl-[acyl-carrier-protein]-UDP-N-acetylglucosamine O-acyltransferase activity"/>
    <property type="evidence" value="ECO:0007669"/>
    <property type="project" value="UniProtKB-EC"/>
</dbReference>
<dbReference type="PROSITE" id="PS51257">
    <property type="entry name" value="PROKAR_LIPOPROTEIN"/>
    <property type="match status" value="1"/>
</dbReference>
<proteinExistence type="predicted"/>
<dbReference type="HOGENOM" id="CLU_122821_0_0_4"/>
<dbReference type="Proteomes" id="UP000005336">
    <property type="component" value="Unassembled WGS sequence"/>
</dbReference>
<evidence type="ECO:0000313" key="1">
    <source>
        <dbReference type="EMBL" id="EGZ48886.1"/>
    </source>
</evidence>
<keyword evidence="2" id="KW-1185">Reference proteome</keyword>
<reference evidence="1 2" key="1">
    <citation type="submission" date="2011-06" db="EMBL/GenBank/DDBJ databases">
        <authorList>
            <person name="Muzny D."/>
            <person name="Qin X."/>
            <person name="Deng J."/>
            <person name="Jiang H."/>
            <person name="Liu Y."/>
            <person name="Qu J."/>
            <person name="Song X.-Z."/>
            <person name="Zhang L."/>
            <person name="Thornton R."/>
            <person name="Coyle M."/>
            <person name="Francisco L."/>
            <person name="Jackson L."/>
            <person name="Javaid M."/>
            <person name="Korchina V."/>
            <person name="Kovar C."/>
            <person name="Mata R."/>
            <person name="Mathew T."/>
            <person name="Ngo R."/>
            <person name="Nguyen L."/>
            <person name="Nguyen N."/>
            <person name="Okwuonu G."/>
            <person name="Ongeri F."/>
            <person name="Pham C."/>
            <person name="Simmons D."/>
            <person name="Wilczek-Boney K."/>
            <person name="Hale W."/>
            <person name="Jakkamsetti A."/>
            <person name="Pham P."/>
            <person name="Ruth R."/>
            <person name="San Lucas F."/>
            <person name="Warren J."/>
            <person name="Zhang J."/>
            <person name="Zhao Z."/>
            <person name="Zhou C."/>
            <person name="Zhu D."/>
            <person name="Lee S."/>
            <person name="Bess C."/>
            <person name="Blankenburg K."/>
            <person name="Forbes L."/>
            <person name="Fu Q."/>
            <person name="Gubbala S."/>
            <person name="Hirani K."/>
            <person name="Jayaseelan J.C."/>
            <person name="Lara F."/>
            <person name="Munidasa M."/>
            <person name="Palculict T."/>
            <person name="Patil S."/>
            <person name="Pu L.-L."/>
            <person name="Saada N."/>
            <person name="Tang L."/>
            <person name="Weissenberger G."/>
            <person name="Zhu Y."/>
            <person name="Hemphill L."/>
            <person name="Shang Y."/>
            <person name="Youmans B."/>
            <person name="Ayvaz T."/>
            <person name="Ross M."/>
            <person name="Santibanez J."/>
            <person name="Aqrawi P."/>
            <person name="Gross S."/>
            <person name="Joshi V."/>
            <person name="Fowler G."/>
            <person name="Nazareth L."/>
            <person name="Reid J."/>
            <person name="Worley K."/>
            <person name="Petrosino J."/>
            <person name="Highlander S."/>
            <person name="Gibbs R."/>
        </authorList>
    </citation>
    <scope>NUCLEOTIDE SEQUENCE [LARGE SCALE GENOMIC DNA]</scope>
    <source>
        <strain evidence="1 2">9715</strain>
    </source>
</reference>
<evidence type="ECO:0000313" key="2">
    <source>
        <dbReference type="Proteomes" id="UP000005336"/>
    </source>
</evidence>
<keyword evidence="1" id="KW-0808">Transferase</keyword>
<dbReference type="OrthoDB" id="8750598at2"/>
<dbReference type="EMBL" id="AGAZ01000032">
    <property type="protein sequence ID" value="EGZ48886.1"/>
    <property type="molecule type" value="Genomic_DNA"/>
</dbReference>
<sequence length="190" mass="21086">MKKQFFISMLVGITTLVSGCASIPPLNFTPDEGKVVVNEEQRLNADLKSIIVTSAKSNEQLGQIQVGFAGNVYESSLKETFRSSLEEAILKSQLFFNQQGKSVSLLAKIMKFETPGMGVRFKTHVIVRYQILDRSSGAYLYDQNIESYGEVSGDYAFAGIVRASEARNRAMQENIANFLNDLKVRGLAEK</sequence>
<organism evidence="1 2">
    <name type="scientific">Neisseria wadsworthii 9715</name>
    <dbReference type="NCBI Taxonomy" id="1030841"/>
    <lineage>
        <taxon>Bacteria</taxon>
        <taxon>Pseudomonadati</taxon>
        <taxon>Pseudomonadota</taxon>
        <taxon>Betaproteobacteria</taxon>
        <taxon>Neisseriales</taxon>
        <taxon>Neisseriaceae</taxon>
        <taxon>Neisseria</taxon>
    </lineage>
</organism>
<dbReference type="AlphaFoldDB" id="G4CNT6"/>
<dbReference type="RefSeq" id="WP_009115888.1">
    <property type="nucleotide sequence ID" value="NZ_JH165159.1"/>
</dbReference>
<name>G4CNT6_9NEIS</name>
<dbReference type="EC" id="2.3.1.129" evidence="1"/>
<gene>
    <name evidence="1" type="primary">lpxA</name>
    <name evidence="1" type="ORF">HMPREF9370_0745</name>
</gene>
<comment type="caution">
    <text evidence="1">The sequence shown here is derived from an EMBL/GenBank/DDBJ whole genome shotgun (WGS) entry which is preliminary data.</text>
</comment>
<accession>G4CNT6</accession>
<keyword evidence="1" id="KW-0012">Acyltransferase</keyword>